<feature type="transmembrane region" description="Helical" evidence="5">
    <location>
        <begin position="6"/>
        <end position="29"/>
    </location>
</feature>
<dbReference type="InParanoid" id="A0A1S3H4I1"/>
<evidence type="ECO:0000256" key="5">
    <source>
        <dbReference type="SAM" id="Phobius"/>
    </source>
</evidence>
<keyword evidence="3 5" id="KW-1133">Transmembrane helix</keyword>
<accession>A0A1S3H4I1</accession>
<dbReference type="OrthoDB" id="6419888at2759"/>
<dbReference type="InterPro" id="IPR004031">
    <property type="entry name" value="PMP22/EMP/MP20/Claudin"/>
</dbReference>
<gene>
    <name evidence="7" type="primary">LOC106152008</name>
</gene>
<dbReference type="Proteomes" id="UP000085678">
    <property type="component" value="Unplaced"/>
</dbReference>
<evidence type="ECO:0000256" key="1">
    <source>
        <dbReference type="ARBA" id="ARBA00004141"/>
    </source>
</evidence>
<dbReference type="GO" id="GO:0016020">
    <property type="term" value="C:membrane"/>
    <property type="evidence" value="ECO:0007669"/>
    <property type="project" value="UniProtKB-SubCell"/>
</dbReference>
<evidence type="ECO:0000256" key="2">
    <source>
        <dbReference type="ARBA" id="ARBA00022692"/>
    </source>
</evidence>
<protein>
    <submittedName>
        <fullName evidence="7">Uncharacterized protein LOC106152008</fullName>
    </submittedName>
</protein>
<organism evidence="6 7">
    <name type="scientific">Lingula anatina</name>
    <name type="common">Brachiopod</name>
    <name type="synonym">Lingula unguis</name>
    <dbReference type="NCBI Taxonomy" id="7574"/>
    <lineage>
        <taxon>Eukaryota</taxon>
        <taxon>Metazoa</taxon>
        <taxon>Spiralia</taxon>
        <taxon>Lophotrochozoa</taxon>
        <taxon>Brachiopoda</taxon>
        <taxon>Linguliformea</taxon>
        <taxon>Lingulata</taxon>
        <taxon>Lingulida</taxon>
        <taxon>Linguloidea</taxon>
        <taxon>Lingulidae</taxon>
        <taxon>Lingula</taxon>
    </lineage>
</organism>
<keyword evidence="2 5" id="KW-0812">Transmembrane</keyword>
<evidence type="ECO:0000313" key="6">
    <source>
        <dbReference type="Proteomes" id="UP000085678"/>
    </source>
</evidence>
<comment type="subcellular location">
    <subcellularLocation>
        <location evidence="1">Membrane</location>
        <topology evidence="1">Multi-pass membrane protein</topology>
    </subcellularLocation>
</comment>
<dbReference type="KEGG" id="lak:106152008"/>
<evidence type="ECO:0000256" key="3">
    <source>
        <dbReference type="ARBA" id="ARBA00022989"/>
    </source>
</evidence>
<dbReference type="PROSITE" id="PS51257">
    <property type="entry name" value="PROKAR_LIPOPROTEIN"/>
    <property type="match status" value="1"/>
</dbReference>
<feature type="transmembrane region" description="Helical" evidence="5">
    <location>
        <begin position="36"/>
        <end position="58"/>
    </location>
</feature>
<feature type="transmembrane region" description="Helical" evidence="5">
    <location>
        <begin position="93"/>
        <end position="113"/>
    </location>
</feature>
<name>A0A1S3H4I1_LINAN</name>
<keyword evidence="4 5" id="KW-0472">Membrane</keyword>
<evidence type="ECO:0000313" key="7">
    <source>
        <dbReference type="RefSeq" id="XP_013380913.1"/>
    </source>
</evidence>
<dbReference type="Pfam" id="PF13903">
    <property type="entry name" value="Claudin_2"/>
    <property type="match status" value="1"/>
</dbReference>
<dbReference type="GeneID" id="106152008"/>
<keyword evidence="6" id="KW-1185">Reference proteome</keyword>
<dbReference type="RefSeq" id="XP_013380913.1">
    <property type="nucleotide sequence ID" value="XM_013525459.1"/>
</dbReference>
<evidence type="ECO:0000256" key="4">
    <source>
        <dbReference type="ARBA" id="ARBA00023136"/>
    </source>
</evidence>
<dbReference type="AlphaFoldDB" id="A0A1S3H4I1"/>
<proteinExistence type="predicted"/>
<reference evidence="7" key="1">
    <citation type="submission" date="2025-08" db="UniProtKB">
        <authorList>
            <consortium name="RefSeq"/>
        </authorList>
    </citation>
    <scope>IDENTIFICATION</scope>
    <source>
        <tissue evidence="7">Gonads</tissue>
    </source>
</reference>
<dbReference type="Gene3D" id="1.20.140.150">
    <property type="match status" value="1"/>
</dbReference>
<sequence>MRMQNSSASSIITALIVMVAAVVTGILGIACRQVSCVTVTGIMYAIAAVFICLALAVYHAKLNNENPPSCSDVTQTISADICSARHVTHSWSIILAWISFTFNILASGWWLYLSRVIRMELMKTVNM</sequence>